<gene>
    <name evidence="1" type="ORF">M8330_14395</name>
</gene>
<dbReference type="InterPro" id="IPR015018">
    <property type="entry name" value="DUF1905"/>
</dbReference>
<dbReference type="Pfam" id="PF08922">
    <property type="entry name" value="DUF1905"/>
    <property type="match status" value="1"/>
</dbReference>
<sequence>MEIPVRGTVIEWRGPAPHHFVPVPEDVLPELREAAAALTYGWGCVPARGVLGATTFTTSLIPRDGGFLVPLKKAVRAAEGVEPGDEVSLVLHLG</sequence>
<protein>
    <submittedName>
        <fullName evidence="1">DUF1905 domain-containing protein</fullName>
    </submittedName>
</protein>
<name>A0A9X2D976_9ACTN</name>
<dbReference type="Proteomes" id="UP001139485">
    <property type="component" value="Unassembled WGS sequence"/>
</dbReference>
<comment type="caution">
    <text evidence="1">The sequence shown here is derived from an EMBL/GenBank/DDBJ whole genome shotgun (WGS) entry which is preliminary data.</text>
</comment>
<accession>A0A9X2D976</accession>
<evidence type="ECO:0000313" key="2">
    <source>
        <dbReference type="Proteomes" id="UP001139485"/>
    </source>
</evidence>
<dbReference type="Gene3D" id="2.40.30.100">
    <property type="entry name" value="AF2212/PG0164-like"/>
    <property type="match status" value="1"/>
</dbReference>
<proteinExistence type="predicted"/>
<dbReference type="InterPro" id="IPR037079">
    <property type="entry name" value="AF2212/PG0164-like_sf"/>
</dbReference>
<dbReference type="AlphaFoldDB" id="A0A9X2D976"/>
<dbReference type="SUPFAM" id="SSF141694">
    <property type="entry name" value="AF2212/PG0164-like"/>
    <property type="match status" value="1"/>
</dbReference>
<evidence type="ECO:0000313" key="1">
    <source>
        <dbReference type="EMBL" id="MCM0621481.1"/>
    </source>
</evidence>
<dbReference type="RefSeq" id="WP_250054898.1">
    <property type="nucleotide sequence ID" value="NZ_JAMJPH010000021.1"/>
</dbReference>
<organism evidence="1 2">
    <name type="scientific">Nocardioides bruguierae</name>
    <dbReference type="NCBI Taxonomy" id="2945102"/>
    <lineage>
        <taxon>Bacteria</taxon>
        <taxon>Bacillati</taxon>
        <taxon>Actinomycetota</taxon>
        <taxon>Actinomycetes</taxon>
        <taxon>Propionibacteriales</taxon>
        <taxon>Nocardioidaceae</taxon>
        <taxon>Nocardioides</taxon>
    </lineage>
</organism>
<dbReference type="EMBL" id="JAMOIL010000018">
    <property type="protein sequence ID" value="MCM0621481.1"/>
    <property type="molecule type" value="Genomic_DNA"/>
</dbReference>
<reference evidence="1" key="1">
    <citation type="submission" date="2022-05" db="EMBL/GenBank/DDBJ databases">
        <authorList>
            <person name="Tuo L."/>
        </authorList>
    </citation>
    <scope>NUCLEOTIDE SEQUENCE</scope>
    <source>
        <strain evidence="1">BSK12Z-4</strain>
    </source>
</reference>
<keyword evidence="2" id="KW-1185">Reference proteome</keyword>